<feature type="compositionally biased region" description="Basic and acidic residues" evidence="1">
    <location>
        <begin position="35"/>
        <end position="44"/>
    </location>
</feature>
<evidence type="ECO:0000313" key="3">
    <source>
        <dbReference type="EMBL" id="CAH0369252.1"/>
    </source>
</evidence>
<dbReference type="InterPro" id="IPR045862">
    <property type="entry name" value="Trf4-like"/>
</dbReference>
<dbReference type="GO" id="GO:0031499">
    <property type="term" value="C:TRAMP complex"/>
    <property type="evidence" value="ECO:0007669"/>
    <property type="project" value="TreeGrafter"/>
</dbReference>
<feature type="region of interest" description="Disordered" evidence="1">
    <location>
        <begin position="1"/>
        <end position="75"/>
    </location>
</feature>
<dbReference type="EMBL" id="CAKKNE010000002">
    <property type="protein sequence ID" value="CAH0369252.1"/>
    <property type="molecule type" value="Genomic_DNA"/>
</dbReference>
<dbReference type="AlphaFoldDB" id="A0A8J2SLF3"/>
<feature type="domain" description="Poly(A) RNA polymerase mitochondrial-like central palm" evidence="2">
    <location>
        <begin position="80"/>
        <end position="202"/>
    </location>
</feature>
<accession>A0A8J2SLF3</accession>
<dbReference type="Proteomes" id="UP000789595">
    <property type="component" value="Unassembled WGS sequence"/>
</dbReference>
<comment type="caution">
    <text evidence="3">The sequence shown here is derived from an EMBL/GenBank/DDBJ whole genome shotgun (WGS) entry which is preliminary data.</text>
</comment>
<dbReference type="GO" id="GO:0003729">
    <property type="term" value="F:mRNA binding"/>
    <property type="evidence" value="ECO:0007669"/>
    <property type="project" value="TreeGrafter"/>
</dbReference>
<dbReference type="Gene3D" id="3.30.460.10">
    <property type="entry name" value="Beta Polymerase, domain 2"/>
    <property type="match status" value="1"/>
</dbReference>
<feature type="compositionally biased region" description="Low complexity" evidence="1">
    <location>
        <begin position="22"/>
        <end position="34"/>
    </location>
</feature>
<dbReference type="Pfam" id="PF22600">
    <property type="entry name" value="MTPAP-like_central"/>
    <property type="match status" value="1"/>
</dbReference>
<dbReference type="PANTHER" id="PTHR23092:SF15">
    <property type="entry name" value="INACTIVE NON-CANONICAL POLY(A) RNA POLYMERASE PROTEIN TRF4-2-RELATED"/>
    <property type="match status" value="1"/>
</dbReference>
<organism evidence="3 4">
    <name type="scientific">Pelagomonas calceolata</name>
    <dbReference type="NCBI Taxonomy" id="35677"/>
    <lineage>
        <taxon>Eukaryota</taxon>
        <taxon>Sar</taxon>
        <taxon>Stramenopiles</taxon>
        <taxon>Ochrophyta</taxon>
        <taxon>Pelagophyceae</taxon>
        <taxon>Pelagomonadales</taxon>
        <taxon>Pelagomonadaceae</taxon>
        <taxon>Pelagomonas</taxon>
    </lineage>
</organism>
<name>A0A8J2SLF3_9STRA</name>
<evidence type="ECO:0000313" key="4">
    <source>
        <dbReference type="Proteomes" id="UP000789595"/>
    </source>
</evidence>
<evidence type="ECO:0000259" key="2">
    <source>
        <dbReference type="Pfam" id="PF22600"/>
    </source>
</evidence>
<gene>
    <name evidence="3" type="ORF">PECAL_2P23690</name>
</gene>
<dbReference type="GO" id="GO:0031123">
    <property type="term" value="P:RNA 3'-end processing"/>
    <property type="evidence" value="ECO:0007669"/>
    <property type="project" value="TreeGrafter"/>
</dbReference>
<dbReference type="GO" id="GO:0043634">
    <property type="term" value="P:polyadenylation-dependent ncRNA catabolic process"/>
    <property type="evidence" value="ECO:0007669"/>
    <property type="project" value="TreeGrafter"/>
</dbReference>
<dbReference type="InterPro" id="IPR043519">
    <property type="entry name" value="NT_sf"/>
</dbReference>
<dbReference type="CDD" id="cd05402">
    <property type="entry name" value="NT_PAP_TUTase"/>
    <property type="match status" value="1"/>
</dbReference>
<protein>
    <recommendedName>
        <fullName evidence="2">Poly(A) RNA polymerase mitochondrial-like central palm domain-containing protein</fullName>
    </recommendedName>
</protein>
<keyword evidence="4" id="KW-1185">Reference proteome</keyword>
<evidence type="ECO:0000256" key="1">
    <source>
        <dbReference type="SAM" id="MobiDB-lite"/>
    </source>
</evidence>
<dbReference type="InterPro" id="IPR054708">
    <property type="entry name" value="MTPAP-like_central"/>
</dbReference>
<dbReference type="PANTHER" id="PTHR23092">
    <property type="entry name" value="POLY(A) RNA POLYMERASE"/>
    <property type="match status" value="1"/>
</dbReference>
<feature type="compositionally biased region" description="Basic residues" evidence="1">
    <location>
        <begin position="45"/>
        <end position="54"/>
    </location>
</feature>
<dbReference type="SUPFAM" id="SSF81301">
    <property type="entry name" value="Nucleotidyltransferase"/>
    <property type="match status" value="1"/>
</dbReference>
<dbReference type="OrthoDB" id="2521584at2759"/>
<proteinExistence type="predicted"/>
<dbReference type="GO" id="GO:1990817">
    <property type="term" value="F:poly(A) RNA polymerase activity"/>
    <property type="evidence" value="ECO:0007669"/>
    <property type="project" value="InterPro"/>
</dbReference>
<reference evidence="3" key="1">
    <citation type="submission" date="2021-11" db="EMBL/GenBank/DDBJ databases">
        <authorList>
            <consortium name="Genoscope - CEA"/>
            <person name="William W."/>
        </authorList>
    </citation>
    <scope>NUCLEOTIDE SEQUENCE</scope>
</reference>
<sequence>MAYAAKFGKKRKKQSADDAWAGEEPAAVAAPALGERSRSRSRSRDRGRRRRSRRERADEEGGRKPPPPPWLADGRPASLDAEVRRFAAWARPTHDERRARRLVVKRVEDAARAVWPRATCSVYGSSDTESTWFLSDLDLRVAPNEAMTFLSPSYAVEELAEALRERSALFGRVESRPRARVPIVVLQDRATRVSCDVSFADDGGPPVAAAPAHADHGDLMVFLKALLRDRDLAAPCAAPFTGGLGSFRTSLLLATYLGRPDPDVGLLRGFLERTAGRRGGGLTANLSIRGVGYGGVDVGRVRRALSDALGSESLAGMLLDVDGLVALREDSSRRAAEACRSAPRGAAIPPPTCYAPLEPAEPDLFGRD</sequence>
<dbReference type="GO" id="GO:0005730">
    <property type="term" value="C:nucleolus"/>
    <property type="evidence" value="ECO:0007669"/>
    <property type="project" value="TreeGrafter"/>
</dbReference>